<evidence type="ECO:0000256" key="4">
    <source>
        <dbReference type="ARBA" id="ARBA00023136"/>
    </source>
</evidence>
<dbReference type="InterPro" id="IPR026673">
    <property type="entry name" value="SPEC3/Stum"/>
</dbReference>
<feature type="transmembrane region" description="Helical" evidence="5">
    <location>
        <begin position="61"/>
        <end position="89"/>
    </location>
</feature>
<keyword evidence="3 5" id="KW-1133">Transmembrane helix</keyword>
<name>A0ABP0GMZ7_CLALP</name>
<comment type="caution">
    <text evidence="6">The sequence shown here is derived from an EMBL/GenBank/DDBJ whole genome shotgun (WGS) entry which is preliminary data.</text>
</comment>
<evidence type="ECO:0000313" key="6">
    <source>
        <dbReference type="EMBL" id="CAK8692728.1"/>
    </source>
</evidence>
<gene>
    <name evidence="6" type="ORF">CVLEPA_LOCUS25973</name>
</gene>
<protein>
    <submittedName>
        <fullName evidence="6">Uncharacterized protein</fullName>
    </submittedName>
</protein>
<reference evidence="6 7" key="1">
    <citation type="submission" date="2024-02" db="EMBL/GenBank/DDBJ databases">
        <authorList>
            <person name="Daric V."/>
            <person name="Darras S."/>
        </authorList>
    </citation>
    <scope>NUCLEOTIDE SEQUENCE [LARGE SCALE GENOMIC DNA]</scope>
</reference>
<evidence type="ECO:0000256" key="2">
    <source>
        <dbReference type="ARBA" id="ARBA00022692"/>
    </source>
</evidence>
<evidence type="ECO:0000256" key="1">
    <source>
        <dbReference type="ARBA" id="ARBA00004141"/>
    </source>
</evidence>
<evidence type="ECO:0000313" key="7">
    <source>
        <dbReference type="Proteomes" id="UP001642483"/>
    </source>
</evidence>
<dbReference type="EMBL" id="CAWYQH010000130">
    <property type="protein sequence ID" value="CAK8692728.1"/>
    <property type="molecule type" value="Genomic_DNA"/>
</dbReference>
<accession>A0ABP0GMZ7</accession>
<dbReference type="Pfam" id="PF15795">
    <property type="entry name" value="Spec3"/>
    <property type="match status" value="1"/>
</dbReference>
<proteinExistence type="predicted"/>
<keyword evidence="4 5" id="KW-0472">Membrane</keyword>
<evidence type="ECO:0000256" key="3">
    <source>
        <dbReference type="ARBA" id="ARBA00022989"/>
    </source>
</evidence>
<feature type="transmembrane region" description="Helical" evidence="5">
    <location>
        <begin position="101"/>
        <end position="124"/>
    </location>
</feature>
<comment type="subcellular location">
    <subcellularLocation>
        <location evidence="1">Membrane</location>
        <topology evidence="1">Multi-pass membrane protein</topology>
    </subcellularLocation>
</comment>
<sequence length="163" mass="17810">MTTEEDIQGITTDASLLSAKKHAPAEKPKLGRKQSVFVGTIVEVRDKRGTLGSAIPTVPLAYAWICLFCNVFAPGTGTFLMALAALCGAKTNSKKPSRCKDFLLNLVAFLLQLLTALLIVGWIWSIFWGMNVVTQANEVKTIEQAKKGKRIKTDKPICKNNES</sequence>
<keyword evidence="2 5" id="KW-0812">Transmembrane</keyword>
<dbReference type="PANTHER" id="PTHR21676">
    <property type="entry name" value="PROTEIN STUM"/>
    <property type="match status" value="1"/>
</dbReference>
<dbReference type="PANTHER" id="PTHR21676:SF1">
    <property type="entry name" value="PROTEIN STUM HOMOLOG"/>
    <property type="match status" value="1"/>
</dbReference>
<keyword evidence="7" id="KW-1185">Reference proteome</keyword>
<evidence type="ECO:0000256" key="5">
    <source>
        <dbReference type="SAM" id="Phobius"/>
    </source>
</evidence>
<dbReference type="Proteomes" id="UP001642483">
    <property type="component" value="Unassembled WGS sequence"/>
</dbReference>
<organism evidence="6 7">
    <name type="scientific">Clavelina lepadiformis</name>
    <name type="common">Light-bulb sea squirt</name>
    <name type="synonym">Ascidia lepadiformis</name>
    <dbReference type="NCBI Taxonomy" id="159417"/>
    <lineage>
        <taxon>Eukaryota</taxon>
        <taxon>Metazoa</taxon>
        <taxon>Chordata</taxon>
        <taxon>Tunicata</taxon>
        <taxon>Ascidiacea</taxon>
        <taxon>Aplousobranchia</taxon>
        <taxon>Clavelinidae</taxon>
        <taxon>Clavelina</taxon>
    </lineage>
</organism>